<evidence type="ECO:0000256" key="1">
    <source>
        <dbReference type="SAM" id="MobiDB-lite"/>
    </source>
</evidence>
<evidence type="ECO:0000313" key="4">
    <source>
        <dbReference type="Proteomes" id="UP000028870"/>
    </source>
</evidence>
<organism evidence="3 4">
    <name type="scientific">Mycolicibacterium cosmeticum</name>
    <dbReference type="NCBI Taxonomy" id="258533"/>
    <lineage>
        <taxon>Bacteria</taxon>
        <taxon>Bacillati</taxon>
        <taxon>Actinomycetota</taxon>
        <taxon>Actinomycetes</taxon>
        <taxon>Mycobacteriales</taxon>
        <taxon>Mycobacteriaceae</taxon>
        <taxon>Mycolicibacterium</taxon>
    </lineage>
</organism>
<dbReference type="RefSeq" id="WP_036403592.1">
    <property type="nucleotide sequence ID" value="NZ_CCBB010000003.1"/>
</dbReference>
<dbReference type="InterPro" id="IPR003615">
    <property type="entry name" value="HNH_nuc"/>
</dbReference>
<feature type="domain" description="HNH nuclease" evidence="2">
    <location>
        <begin position="339"/>
        <end position="390"/>
    </location>
</feature>
<evidence type="ECO:0000259" key="2">
    <source>
        <dbReference type="SMART" id="SM00507"/>
    </source>
</evidence>
<reference evidence="3" key="1">
    <citation type="submission" date="2014-03" db="EMBL/GenBank/DDBJ databases">
        <title>Draft Genome Sequence of Mycobacterium cosmeticum DSM 44829.</title>
        <authorList>
            <person name="Croce O."/>
            <person name="Robert C."/>
            <person name="Raoult D."/>
            <person name="Drancourt M."/>
        </authorList>
    </citation>
    <scope>NUCLEOTIDE SEQUENCE [LARGE SCALE GENOMIC DNA]</scope>
    <source>
        <strain evidence="3">DSM 44829</strain>
    </source>
</reference>
<gene>
    <name evidence="3" type="ORF">BN977_06013</name>
</gene>
<dbReference type="AlphaFoldDB" id="W9B8A0"/>
<dbReference type="SMART" id="SM00507">
    <property type="entry name" value="HNHc"/>
    <property type="match status" value="1"/>
</dbReference>
<dbReference type="OrthoDB" id="4775237at2"/>
<dbReference type="InterPro" id="IPR003870">
    <property type="entry name" value="DUF222"/>
</dbReference>
<feature type="region of interest" description="Disordered" evidence="1">
    <location>
        <begin position="264"/>
        <end position="288"/>
    </location>
</feature>
<name>W9B8A0_MYCCO</name>
<comment type="caution">
    <text evidence="3">The sequence shown here is derived from an EMBL/GenBank/DDBJ whole genome shotgun (WGS) entry which is preliminary data.</text>
</comment>
<feature type="region of interest" description="Disordered" evidence="1">
    <location>
        <begin position="430"/>
        <end position="462"/>
    </location>
</feature>
<dbReference type="eggNOG" id="COG1403">
    <property type="taxonomic scope" value="Bacteria"/>
</dbReference>
<dbReference type="Pfam" id="PF02720">
    <property type="entry name" value="DUF222"/>
    <property type="match status" value="1"/>
</dbReference>
<dbReference type="CDD" id="cd00085">
    <property type="entry name" value="HNHc"/>
    <property type="match status" value="1"/>
</dbReference>
<evidence type="ECO:0000313" key="3">
    <source>
        <dbReference type="EMBL" id="CDO11172.1"/>
    </source>
</evidence>
<dbReference type="Proteomes" id="UP000028870">
    <property type="component" value="Unassembled WGS sequence"/>
</dbReference>
<keyword evidence="3" id="KW-0378">Hydrolase</keyword>
<sequence length="486" mass="51284">MFEPAEADAAALIDALRAATRAEAVAAADRLAVIATIVAHHCDDEDDVIAHAAIDGWEYATAEVSAACGMSKQAASGQMRIAVALRDRLPKVGALLAAGEISAKIAAAITWRTRLVIHDEPLALIDAALAGIAAHLGTLSQKGLEDAIDVWIEKFDPSAVHGTRCAARSRYLEFGGADDLAGTVGVYGRLFATDAAALRARLTAIAATVCDDDPRTTPQRMADALGVLGADPDAERLACLCGNPDCPAAQKDPRSTAVTVYVLTDSAPPSAPPRDPDLHGDGSRRPDPVATVASPGVLIGGGVLPGPLLTELVATGARITPLADPADLPAVPGYRPTTKIATWVRIRDLVCVFPGCNRSAQHCDLDHSVPWPAGSTHPGNLSATCRTHHLLKTFGGWTKHQHPDGSHTWTSPTGHAYTTVPLSRILFPDRPLDTPAPPAPVSETTDRGLAMPQRRRTRAETRAARIHAERRLNQHTIDENAEPPPY</sequence>
<keyword evidence="3" id="KW-0255">Endonuclease</keyword>
<protein>
    <submittedName>
        <fullName evidence="3">HNH endonuclease</fullName>
    </submittedName>
</protein>
<accession>W9B8A0</accession>
<keyword evidence="4" id="KW-1185">Reference proteome</keyword>
<dbReference type="EMBL" id="CCBB010000003">
    <property type="protein sequence ID" value="CDO11172.1"/>
    <property type="molecule type" value="Genomic_DNA"/>
</dbReference>
<reference evidence="3" key="2">
    <citation type="submission" date="2014-03" db="EMBL/GenBank/DDBJ databases">
        <authorList>
            <person name="Urmite Genomes"/>
        </authorList>
    </citation>
    <scope>NUCLEOTIDE SEQUENCE</scope>
    <source>
        <strain evidence="3">DSM 44829</strain>
    </source>
</reference>
<dbReference type="GO" id="GO:0004519">
    <property type="term" value="F:endonuclease activity"/>
    <property type="evidence" value="ECO:0007669"/>
    <property type="project" value="UniProtKB-KW"/>
</dbReference>
<keyword evidence="3" id="KW-0540">Nuclease</keyword>
<feature type="compositionally biased region" description="Basic and acidic residues" evidence="1">
    <location>
        <begin position="274"/>
        <end position="287"/>
    </location>
</feature>
<proteinExistence type="predicted"/>
<dbReference type="STRING" id="258533.BN977_06013"/>